<evidence type="ECO:0000313" key="3">
    <source>
        <dbReference type="Proteomes" id="UP000031599"/>
    </source>
</evidence>
<dbReference type="EMBL" id="JMCC02000042">
    <property type="protein sequence ID" value="KIG16179.1"/>
    <property type="molecule type" value="Genomic_DNA"/>
</dbReference>
<proteinExistence type="predicted"/>
<dbReference type="RefSeq" id="WP_205633008.1">
    <property type="nucleotide sequence ID" value="NZ_JMCC02000042.1"/>
</dbReference>
<feature type="region of interest" description="Disordered" evidence="1">
    <location>
        <begin position="627"/>
        <end position="729"/>
    </location>
</feature>
<dbReference type="AlphaFoldDB" id="A0A0C1ZEU6"/>
<evidence type="ECO:0000313" key="2">
    <source>
        <dbReference type="EMBL" id="KIG16179.1"/>
    </source>
</evidence>
<name>A0A0C1ZEU6_9BACT</name>
<reference evidence="2 3" key="1">
    <citation type="submission" date="2014-12" db="EMBL/GenBank/DDBJ databases">
        <title>Genome assembly of Enhygromyxa salina DSM 15201.</title>
        <authorList>
            <person name="Sharma G."/>
            <person name="Subramanian S."/>
        </authorList>
    </citation>
    <scope>NUCLEOTIDE SEQUENCE [LARGE SCALE GENOMIC DNA]</scope>
    <source>
        <strain evidence="2 3">DSM 15201</strain>
    </source>
</reference>
<feature type="region of interest" description="Disordered" evidence="1">
    <location>
        <begin position="1"/>
        <end position="22"/>
    </location>
</feature>
<protein>
    <submittedName>
        <fullName evidence="2">Histone protein</fullName>
    </submittedName>
</protein>
<organism evidence="2 3">
    <name type="scientific">Enhygromyxa salina</name>
    <dbReference type="NCBI Taxonomy" id="215803"/>
    <lineage>
        <taxon>Bacteria</taxon>
        <taxon>Pseudomonadati</taxon>
        <taxon>Myxococcota</taxon>
        <taxon>Polyangia</taxon>
        <taxon>Nannocystales</taxon>
        <taxon>Nannocystaceae</taxon>
        <taxon>Enhygromyxa</taxon>
    </lineage>
</organism>
<evidence type="ECO:0000256" key="1">
    <source>
        <dbReference type="SAM" id="MobiDB-lite"/>
    </source>
</evidence>
<dbReference type="Proteomes" id="UP000031599">
    <property type="component" value="Unassembled WGS sequence"/>
</dbReference>
<accession>A0A0C1ZEU6</accession>
<feature type="compositionally biased region" description="Basic residues" evidence="1">
    <location>
        <begin position="1"/>
        <end position="13"/>
    </location>
</feature>
<gene>
    <name evidence="2" type="ORF">DB30_04897</name>
</gene>
<comment type="caution">
    <text evidence="2">The sequence shown here is derived from an EMBL/GenBank/DDBJ whole genome shotgun (WGS) entry which is preliminary data.</text>
</comment>
<feature type="compositionally biased region" description="Basic residues" evidence="1">
    <location>
        <begin position="629"/>
        <end position="698"/>
    </location>
</feature>
<sequence>MAKRKDRQRRKQDKRAARDLEKAKRRGDVLGLITADLAPGESGVSFELIAAELELCHLHRDEARLLGFARALADRATLFTSHDEARVQACSWLLIASALRARQWELGEGLLASFGASLAARSPELARWCRAYVEHRGEPPTQTLRELVSIAAPPDSKQTAAPIPADPAGLEQALLAAGDNLERVEAIERQVMRLEPEQRRPLLAITAQLAWRLALGAAVAKRARPSARALVVLARAADPITDHELLIRAIRLARQLSAPGRLPTELASLLETAYRSSALGPFVLDVLNNFPAPDHPYNVDCEAPLELGRRLLRVRSNGRLWVWTLSWWSVGAFEHDALPGWLLAVGARLLQSGALTRELAERVRVDAQTSIEEVCAAVSWLDWKDMLKFVEQALELVHGDARRHLARLTHRALDEHELTRKSVGPKRSQVKDMILNIERTLASMRSNPNPDDEDLALELGEMLDVFRLMPPNLTVPADFADLDLLVATNNQLGPTQRAFVDRHAAQLVPHDVQLWFQLMLDDRLRERGVEFINLHLGDAPSLDQVLRVILIADDHGWESLATHGVGVLLRRFSDQALALARALDCFIDERAPRYATKPIAVALLAALDQRGHADDIAPRIVRLAERHAGVRRRTAKKPKKTTAKKTTAKKTTTKKATAKKATTKKAATKKATTKKAATKKATAKKTTAKKTTAKKTTAKKQAAPEPKSRSKKRAQTPPRQGELFDWENS</sequence>